<comment type="subcellular location">
    <subcellularLocation>
        <location evidence="1">Cell membrane</location>
        <topology evidence="1">Multi-pass membrane protein</topology>
    </subcellularLocation>
</comment>
<reference evidence="3" key="1">
    <citation type="journal article" date="2014" name="Int. J. Syst. Evol. Microbiol.">
        <title>Complete genome sequence of Corynebacterium casei LMG S-19264T (=DSM 44701T), isolated from a smear-ripened cheese.</title>
        <authorList>
            <consortium name="US DOE Joint Genome Institute (JGI-PGF)"/>
            <person name="Walter F."/>
            <person name="Albersmeier A."/>
            <person name="Kalinowski J."/>
            <person name="Ruckert C."/>
        </authorList>
    </citation>
    <scope>NUCLEOTIDE SEQUENCE</scope>
    <source>
        <strain evidence="3">CGMCC 1.16067</strain>
    </source>
</reference>
<keyword evidence="1" id="KW-0472">Membrane</keyword>
<dbReference type="EMBL" id="BMKQ01000001">
    <property type="protein sequence ID" value="GGF47362.1"/>
    <property type="molecule type" value="Genomic_DNA"/>
</dbReference>
<sequence length="252" mass="27568">MPTLLAPRYLGAHLLMVLAVVIATGLGIWQLDAWQSRRADAQRDLTTAQPRPLSSVMGPDEPFPGQSLGRPVALSGEWLTRSTMYVSDRREGDRYGYWVVTPVQVSGTSSAMPVVRGWSPRPSGPAVSGSVRLTGWLQPGEGSNLLDEDPDDDVIPEMRIASMVQHVPTDLYGGFVIDQSAGPGLSQVSPTDAPPVGSTTALRNLLYAIEWWVFALFAFVVWVRWCRDTLDPERRSDEADEPVTSTEDPVAH</sequence>
<dbReference type="Proteomes" id="UP000649179">
    <property type="component" value="Unassembled WGS sequence"/>
</dbReference>
<protein>
    <recommendedName>
        <fullName evidence="1">SURF1-like protein</fullName>
    </recommendedName>
</protein>
<keyword evidence="1" id="KW-0812">Transmembrane</keyword>
<dbReference type="AlphaFoldDB" id="A0A917BKZ3"/>
<keyword evidence="1" id="KW-1003">Cell membrane</keyword>
<comment type="similarity">
    <text evidence="1">Belongs to the SURF1 family.</text>
</comment>
<comment type="caution">
    <text evidence="3">The sequence shown here is derived from an EMBL/GenBank/DDBJ whole genome shotgun (WGS) entry which is preliminary data.</text>
</comment>
<reference evidence="3" key="2">
    <citation type="submission" date="2020-09" db="EMBL/GenBank/DDBJ databases">
        <authorList>
            <person name="Sun Q."/>
            <person name="Zhou Y."/>
        </authorList>
    </citation>
    <scope>NUCLEOTIDE SEQUENCE</scope>
    <source>
        <strain evidence="3">CGMCC 1.16067</strain>
    </source>
</reference>
<keyword evidence="1" id="KW-1133">Transmembrane helix</keyword>
<dbReference type="GO" id="GO:0005886">
    <property type="term" value="C:plasma membrane"/>
    <property type="evidence" value="ECO:0007669"/>
    <property type="project" value="UniProtKB-SubCell"/>
</dbReference>
<dbReference type="InterPro" id="IPR002994">
    <property type="entry name" value="Surf1/Shy1"/>
</dbReference>
<name>A0A917BKZ3_9ACTN</name>
<gene>
    <name evidence="3" type="ORF">GCM10011519_21790</name>
</gene>
<evidence type="ECO:0000256" key="1">
    <source>
        <dbReference type="RuleBase" id="RU363076"/>
    </source>
</evidence>
<evidence type="ECO:0000313" key="3">
    <source>
        <dbReference type="EMBL" id="GGF47362.1"/>
    </source>
</evidence>
<accession>A0A917BKZ3</accession>
<feature type="transmembrane region" description="Helical" evidence="1">
    <location>
        <begin position="205"/>
        <end position="225"/>
    </location>
</feature>
<feature type="region of interest" description="Disordered" evidence="2">
    <location>
        <begin position="233"/>
        <end position="252"/>
    </location>
</feature>
<feature type="region of interest" description="Disordered" evidence="2">
    <location>
        <begin position="42"/>
        <end position="66"/>
    </location>
</feature>
<dbReference type="PROSITE" id="PS50895">
    <property type="entry name" value="SURF1"/>
    <property type="match status" value="1"/>
</dbReference>
<keyword evidence="4" id="KW-1185">Reference proteome</keyword>
<evidence type="ECO:0000313" key="4">
    <source>
        <dbReference type="Proteomes" id="UP000649179"/>
    </source>
</evidence>
<evidence type="ECO:0000256" key="2">
    <source>
        <dbReference type="SAM" id="MobiDB-lite"/>
    </source>
</evidence>
<feature type="compositionally biased region" description="Polar residues" evidence="2">
    <location>
        <begin position="243"/>
        <end position="252"/>
    </location>
</feature>
<proteinExistence type="inferred from homology"/>
<organism evidence="3 4">
    <name type="scientific">Marmoricola endophyticus</name>
    <dbReference type="NCBI Taxonomy" id="2040280"/>
    <lineage>
        <taxon>Bacteria</taxon>
        <taxon>Bacillati</taxon>
        <taxon>Actinomycetota</taxon>
        <taxon>Actinomycetes</taxon>
        <taxon>Propionibacteriales</taxon>
        <taxon>Nocardioidaceae</taxon>
        <taxon>Marmoricola</taxon>
    </lineage>
</organism>
<dbReference type="CDD" id="cd06662">
    <property type="entry name" value="SURF1"/>
    <property type="match status" value="1"/>
</dbReference>
<dbReference type="RefSeq" id="WP_188779788.1">
    <property type="nucleotide sequence ID" value="NZ_BMKQ01000001.1"/>
</dbReference>
<dbReference type="Pfam" id="PF02104">
    <property type="entry name" value="SURF1"/>
    <property type="match status" value="1"/>
</dbReference>
<feature type="transmembrane region" description="Helical" evidence="1">
    <location>
        <begin position="12"/>
        <end position="29"/>
    </location>
</feature>